<dbReference type="InterPro" id="IPR002110">
    <property type="entry name" value="Ankyrin_rpt"/>
</dbReference>
<dbReference type="Gene3D" id="1.25.40.20">
    <property type="entry name" value="Ankyrin repeat-containing domain"/>
    <property type="match status" value="1"/>
</dbReference>
<keyword evidence="2 3" id="KW-0040">ANK repeat</keyword>
<dbReference type="PANTHER" id="PTHR24198">
    <property type="entry name" value="ANKYRIN REPEAT AND PROTEIN KINASE DOMAIN-CONTAINING PROTEIN"/>
    <property type="match status" value="1"/>
</dbReference>
<sequence length="267" mass="30701">MQSIPFIPKYINPEDSPLVDAVQIRRVATVRSLLQCKNPQVISLLEHSAIIALIKACSRFDIEIIKTILECVSGSDLATKFLGYLIKRPYTTKFLDNTARMLVSDFGADMYRFIQRSYVKDIDINQVNNLGDTALHLAVQYRRSSHVKILCTHGANVNIRNRSGETALDMAVSSNCFRIAHLLIRQFNANPESIIAHRDEDKQSFLHICVKNRWNRMAELLVLLGADFDLGDRNHQTPYGIAHKNRYMRQVFALKNQHRIDTYWSKR</sequence>
<keyword evidence="5" id="KW-1185">Reference proteome</keyword>
<dbReference type="AlphaFoldDB" id="A0A433AZ18"/>
<evidence type="ECO:0000256" key="3">
    <source>
        <dbReference type="PROSITE-ProRule" id="PRU00023"/>
    </source>
</evidence>
<reference evidence="4 5" key="1">
    <citation type="journal article" date="2018" name="New Phytol.">
        <title>Phylogenomics of Endogonaceae and evolution of mycorrhizas within Mucoromycota.</title>
        <authorList>
            <person name="Chang Y."/>
            <person name="Desiro A."/>
            <person name="Na H."/>
            <person name="Sandor L."/>
            <person name="Lipzen A."/>
            <person name="Clum A."/>
            <person name="Barry K."/>
            <person name="Grigoriev I.V."/>
            <person name="Martin F.M."/>
            <person name="Stajich J.E."/>
            <person name="Smith M.E."/>
            <person name="Bonito G."/>
            <person name="Spatafora J.W."/>
        </authorList>
    </citation>
    <scope>NUCLEOTIDE SEQUENCE [LARGE SCALE GENOMIC DNA]</scope>
    <source>
        <strain evidence="4 5">GMNB39</strain>
    </source>
</reference>
<dbReference type="SMART" id="SM00248">
    <property type="entry name" value="ANK"/>
    <property type="match status" value="4"/>
</dbReference>
<proteinExistence type="predicted"/>
<accession>A0A433AZ18</accession>
<evidence type="ECO:0000256" key="2">
    <source>
        <dbReference type="ARBA" id="ARBA00023043"/>
    </source>
</evidence>
<evidence type="ECO:0000313" key="4">
    <source>
        <dbReference type="EMBL" id="RUP07977.1"/>
    </source>
</evidence>
<name>A0A433AZ18_9FUNG</name>
<feature type="non-terminal residue" evidence="4">
    <location>
        <position position="267"/>
    </location>
</feature>
<protein>
    <submittedName>
        <fullName evidence="4">Ankyrin repeat-containing domain protein</fullName>
    </submittedName>
</protein>
<evidence type="ECO:0000313" key="5">
    <source>
        <dbReference type="Proteomes" id="UP000268093"/>
    </source>
</evidence>
<dbReference type="Proteomes" id="UP000268093">
    <property type="component" value="Unassembled WGS sequence"/>
</dbReference>
<dbReference type="PROSITE" id="PS50088">
    <property type="entry name" value="ANK_REPEAT"/>
    <property type="match status" value="1"/>
</dbReference>
<comment type="caution">
    <text evidence="4">The sequence shown here is derived from an EMBL/GenBank/DDBJ whole genome shotgun (WGS) entry which is preliminary data.</text>
</comment>
<dbReference type="PROSITE" id="PS50297">
    <property type="entry name" value="ANK_REP_REGION"/>
    <property type="match status" value="1"/>
</dbReference>
<dbReference type="InterPro" id="IPR036770">
    <property type="entry name" value="Ankyrin_rpt-contain_sf"/>
</dbReference>
<dbReference type="SUPFAM" id="SSF48403">
    <property type="entry name" value="Ankyrin repeat"/>
    <property type="match status" value="1"/>
</dbReference>
<keyword evidence="1" id="KW-0677">Repeat</keyword>
<dbReference type="PANTHER" id="PTHR24198:SF165">
    <property type="entry name" value="ANKYRIN REPEAT-CONTAINING PROTEIN-RELATED"/>
    <property type="match status" value="1"/>
</dbReference>
<feature type="repeat" description="ANK" evidence="3">
    <location>
        <begin position="130"/>
        <end position="162"/>
    </location>
</feature>
<dbReference type="EMBL" id="RBNI01016497">
    <property type="protein sequence ID" value="RUP07977.1"/>
    <property type="molecule type" value="Genomic_DNA"/>
</dbReference>
<evidence type="ECO:0000256" key="1">
    <source>
        <dbReference type="ARBA" id="ARBA00022737"/>
    </source>
</evidence>
<gene>
    <name evidence="4" type="ORF">BC936DRAFT_140150</name>
</gene>
<dbReference type="OrthoDB" id="341259at2759"/>
<dbReference type="Pfam" id="PF12796">
    <property type="entry name" value="Ank_2"/>
    <property type="match status" value="1"/>
</dbReference>
<organism evidence="4 5">
    <name type="scientific">Jimgerdemannia flammicorona</name>
    <dbReference type="NCBI Taxonomy" id="994334"/>
    <lineage>
        <taxon>Eukaryota</taxon>
        <taxon>Fungi</taxon>
        <taxon>Fungi incertae sedis</taxon>
        <taxon>Mucoromycota</taxon>
        <taxon>Mucoromycotina</taxon>
        <taxon>Endogonomycetes</taxon>
        <taxon>Endogonales</taxon>
        <taxon>Endogonaceae</taxon>
        <taxon>Jimgerdemannia</taxon>
    </lineage>
</organism>